<evidence type="ECO:0000256" key="1">
    <source>
        <dbReference type="SAM" id="MobiDB-lite"/>
    </source>
</evidence>
<comment type="caution">
    <text evidence="2">The sequence shown here is derived from an EMBL/GenBank/DDBJ whole genome shotgun (WGS) entry which is preliminary data.</text>
</comment>
<accession>A0AAU9PUL2</accession>
<gene>
    <name evidence="2" type="ORF">LVIROSA_LOCUS39271</name>
</gene>
<feature type="region of interest" description="Disordered" evidence="1">
    <location>
        <begin position="87"/>
        <end position="111"/>
    </location>
</feature>
<reference evidence="2 3" key="1">
    <citation type="submission" date="2022-01" db="EMBL/GenBank/DDBJ databases">
        <authorList>
            <person name="Xiong W."/>
            <person name="Schranz E."/>
        </authorList>
    </citation>
    <scope>NUCLEOTIDE SEQUENCE [LARGE SCALE GENOMIC DNA]</scope>
</reference>
<feature type="compositionally biased region" description="Polar residues" evidence="1">
    <location>
        <begin position="102"/>
        <end position="111"/>
    </location>
</feature>
<dbReference type="Proteomes" id="UP001157418">
    <property type="component" value="Unassembled WGS sequence"/>
</dbReference>
<dbReference type="AlphaFoldDB" id="A0AAU9PUL2"/>
<organism evidence="2 3">
    <name type="scientific">Lactuca virosa</name>
    <dbReference type="NCBI Taxonomy" id="75947"/>
    <lineage>
        <taxon>Eukaryota</taxon>
        <taxon>Viridiplantae</taxon>
        <taxon>Streptophyta</taxon>
        <taxon>Embryophyta</taxon>
        <taxon>Tracheophyta</taxon>
        <taxon>Spermatophyta</taxon>
        <taxon>Magnoliopsida</taxon>
        <taxon>eudicotyledons</taxon>
        <taxon>Gunneridae</taxon>
        <taxon>Pentapetalae</taxon>
        <taxon>asterids</taxon>
        <taxon>campanulids</taxon>
        <taxon>Asterales</taxon>
        <taxon>Asteraceae</taxon>
        <taxon>Cichorioideae</taxon>
        <taxon>Cichorieae</taxon>
        <taxon>Lactucinae</taxon>
        <taxon>Lactuca</taxon>
    </lineage>
</organism>
<name>A0AAU9PUL2_9ASTR</name>
<sequence>MEDENMSFNKKVGTADSEVGEVSSEKVYTIQGERGAGFSSFPVPVVPTTLVEISPATTVHAATEATPPEMVVPVSAHNSSLVEVNSNAVGLGPDAPEVVADENSSPGFEQH</sequence>
<evidence type="ECO:0000313" key="3">
    <source>
        <dbReference type="Proteomes" id="UP001157418"/>
    </source>
</evidence>
<dbReference type="EMBL" id="CAKMRJ010005745">
    <property type="protein sequence ID" value="CAH1454072.1"/>
    <property type="molecule type" value="Genomic_DNA"/>
</dbReference>
<keyword evidence="3" id="KW-1185">Reference proteome</keyword>
<proteinExistence type="predicted"/>
<feature type="region of interest" description="Disordered" evidence="1">
    <location>
        <begin position="1"/>
        <end position="23"/>
    </location>
</feature>
<evidence type="ECO:0000313" key="2">
    <source>
        <dbReference type="EMBL" id="CAH1454072.1"/>
    </source>
</evidence>
<protein>
    <submittedName>
        <fullName evidence="2">Uncharacterized protein</fullName>
    </submittedName>
</protein>